<dbReference type="GO" id="GO:0080120">
    <property type="term" value="P:CAAX-box protein maturation"/>
    <property type="evidence" value="ECO:0007669"/>
    <property type="project" value="UniProtKB-ARBA"/>
</dbReference>
<evidence type="ECO:0000256" key="2">
    <source>
        <dbReference type="SAM" id="Phobius"/>
    </source>
</evidence>
<keyword evidence="2" id="KW-1133">Transmembrane helix</keyword>
<evidence type="ECO:0000259" key="3">
    <source>
        <dbReference type="Pfam" id="PF02517"/>
    </source>
</evidence>
<feature type="transmembrane region" description="Helical" evidence="2">
    <location>
        <begin position="104"/>
        <end position="123"/>
    </location>
</feature>
<keyword evidence="4" id="KW-0378">Hydrolase</keyword>
<dbReference type="Proteomes" id="UP000076882">
    <property type="component" value="Unassembled WGS sequence"/>
</dbReference>
<dbReference type="Pfam" id="PF02517">
    <property type="entry name" value="Rce1-like"/>
    <property type="match status" value="1"/>
</dbReference>
<reference evidence="4 5" key="1">
    <citation type="submission" date="2016-03" db="EMBL/GenBank/DDBJ databases">
        <title>Comparative genomics of 54 Lactobacillus plantarum strains reveals genomic uncoupling from niche constraints.</title>
        <authorList>
            <person name="Martino M.E."/>
        </authorList>
    </citation>
    <scope>NUCLEOTIDE SEQUENCE [LARGE SCALE GENOMIC DNA]</scope>
    <source>
        <strain evidence="4 5">19.1</strain>
    </source>
</reference>
<evidence type="ECO:0000313" key="4">
    <source>
        <dbReference type="EMBL" id="KZU99021.1"/>
    </source>
</evidence>
<dbReference type="AlphaFoldDB" id="A0A162G8G8"/>
<feature type="transmembrane region" description="Helical" evidence="2">
    <location>
        <begin position="283"/>
        <end position="302"/>
    </location>
</feature>
<dbReference type="EMBL" id="LUXM01000001">
    <property type="protein sequence ID" value="KZU99021.1"/>
    <property type="molecule type" value="Genomic_DNA"/>
</dbReference>
<keyword evidence="4" id="KW-0645">Protease</keyword>
<dbReference type="PRINTS" id="PR00173">
    <property type="entry name" value="EDTRNSPORT"/>
</dbReference>
<name>A0A162G8G8_LACPN</name>
<dbReference type="InterPro" id="IPR003675">
    <property type="entry name" value="Rce1/LyrA-like_dom"/>
</dbReference>
<protein>
    <submittedName>
        <fullName evidence="4">Membrane-bound protease CAAX family</fullName>
    </submittedName>
</protein>
<keyword evidence="2" id="KW-0472">Membrane</keyword>
<accession>A0A162G8G8</accession>
<feature type="domain" description="CAAX prenyl protease 2/Lysostaphin resistance protein A-like" evidence="3">
    <location>
        <begin position="243"/>
        <end position="345"/>
    </location>
</feature>
<feature type="transmembrane region" description="Helical" evidence="2">
    <location>
        <begin position="12"/>
        <end position="29"/>
    </location>
</feature>
<dbReference type="GO" id="GO:0004175">
    <property type="term" value="F:endopeptidase activity"/>
    <property type="evidence" value="ECO:0007669"/>
    <property type="project" value="UniProtKB-ARBA"/>
</dbReference>
<feature type="transmembrane region" description="Helical" evidence="2">
    <location>
        <begin position="364"/>
        <end position="383"/>
    </location>
</feature>
<evidence type="ECO:0000313" key="5">
    <source>
        <dbReference type="Proteomes" id="UP000076882"/>
    </source>
</evidence>
<dbReference type="RefSeq" id="WP_044431828.1">
    <property type="nucleotide sequence ID" value="NZ_CP010528.1"/>
</dbReference>
<feature type="transmembrane region" description="Helical" evidence="2">
    <location>
        <begin position="204"/>
        <end position="223"/>
    </location>
</feature>
<feature type="transmembrane region" description="Helical" evidence="2">
    <location>
        <begin position="130"/>
        <end position="152"/>
    </location>
</feature>
<proteinExistence type="inferred from homology"/>
<sequence>MTPETEQLLRRWYMGQLIVLFGAAFIQLFTFDGGVFFPVGGMQLLIWGLLAWWPAAEEDQAQWRRLRHVNYYVQTVLQFTLLPILLANLVAWLSQLSWLDEQGLIAVGMAYLMVAFVPVAVVVTKPIESVIGRIAVLITAIFSGVVSAQQTFLILPNLQAPSVFEMVSDTGILGALGFVIAVGVLLRGWGLTGPSWRFNRQAQTSLVVGLIVVGTAFSLWNAFSAGGSWATTFTHWDFQLRSATWKMFLSGLEPGIAEEWLYRFAVLTLLLQAFRHRRYQIDWAVWLSGGLFGMWHITNVFAGQPLSATVEQIIFAATLGWFLVSTYLYSGSILLPMVIHAAIDILSMMASGSQTMVKPDVFEWQTIGATVIIFVGITIYFLTGSRRQVIQVHVNQRLSAQ</sequence>
<dbReference type="KEGG" id="lpb:SH83_12220"/>
<keyword evidence="2" id="KW-0812">Transmembrane</keyword>
<gene>
    <name evidence="4" type="ORF">Lp19_0083</name>
</gene>
<feature type="transmembrane region" description="Helical" evidence="2">
    <location>
        <begin position="172"/>
        <end position="192"/>
    </location>
</feature>
<comment type="similarity">
    <text evidence="1">Belongs to the UPF0177 family.</text>
</comment>
<feature type="transmembrane region" description="Helical" evidence="2">
    <location>
        <begin position="35"/>
        <end position="55"/>
    </location>
</feature>
<dbReference type="GO" id="GO:0006508">
    <property type="term" value="P:proteolysis"/>
    <property type="evidence" value="ECO:0007669"/>
    <property type="project" value="UniProtKB-KW"/>
</dbReference>
<feature type="transmembrane region" description="Helical" evidence="2">
    <location>
        <begin position="76"/>
        <end position="98"/>
    </location>
</feature>
<comment type="caution">
    <text evidence="4">The sequence shown here is derived from an EMBL/GenBank/DDBJ whole genome shotgun (WGS) entry which is preliminary data.</text>
</comment>
<dbReference type="PATRIC" id="fig|1590.144.peg.2531"/>
<organism evidence="4 5">
    <name type="scientific">Lactiplantibacillus plantarum</name>
    <name type="common">Lactobacillus plantarum</name>
    <dbReference type="NCBI Taxonomy" id="1590"/>
    <lineage>
        <taxon>Bacteria</taxon>
        <taxon>Bacillati</taxon>
        <taxon>Bacillota</taxon>
        <taxon>Bacilli</taxon>
        <taxon>Lactobacillales</taxon>
        <taxon>Lactobacillaceae</taxon>
        <taxon>Lactiplantibacillus</taxon>
    </lineage>
</organism>
<evidence type="ECO:0000256" key="1">
    <source>
        <dbReference type="ARBA" id="ARBA00009067"/>
    </source>
</evidence>